<organism evidence="2 3">
    <name type="scientific">Chironomus riparius</name>
    <dbReference type="NCBI Taxonomy" id="315576"/>
    <lineage>
        <taxon>Eukaryota</taxon>
        <taxon>Metazoa</taxon>
        <taxon>Ecdysozoa</taxon>
        <taxon>Arthropoda</taxon>
        <taxon>Hexapoda</taxon>
        <taxon>Insecta</taxon>
        <taxon>Pterygota</taxon>
        <taxon>Neoptera</taxon>
        <taxon>Endopterygota</taxon>
        <taxon>Diptera</taxon>
        <taxon>Nematocera</taxon>
        <taxon>Chironomoidea</taxon>
        <taxon>Chironomidae</taxon>
        <taxon>Chironominae</taxon>
        <taxon>Chironomus</taxon>
    </lineage>
</organism>
<keyword evidence="3" id="KW-1185">Reference proteome</keyword>
<evidence type="ECO:0000313" key="2">
    <source>
        <dbReference type="EMBL" id="CAG9810615.1"/>
    </source>
</evidence>
<name>A0A9N9S8B2_9DIPT</name>
<feature type="chain" id="PRO_5040516306" evidence="1">
    <location>
        <begin position="21"/>
        <end position="85"/>
    </location>
</feature>
<reference evidence="2" key="1">
    <citation type="submission" date="2022-01" db="EMBL/GenBank/DDBJ databases">
        <authorList>
            <person name="King R."/>
        </authorList>
    </citation>
    <scope>NUCLEOTIDE SEQUENCE</scope>
</reference>
<feature type="signal peptide" evidence="1">
    <location>
        <begin position="1"/>
        <end position="20"/>
    </location>
</feature>
<gene>
    <name evidence="2" type="ORF">CHIRRI_LOCUS13428</name>
</gene>
<sequence length="85" mass="9103">MKVLLLIVAAFCIFGPFALADKRPVIKLCPSCSSSTFAPPDSDCHCVFGSPILRRYACGPACDAIGLCCEKKIVDPSDLNPRTRA</sequence>
<dbReference type="EMBL" id="OU895880">
    <property type="protein sequence ID" value="CAG9810615.1"/>
    <property type="molecule type" value="Genomic_DNA"/>
</dbReference>
<reference evidence="2" key="2">
    <citation type="submission" date="2022-10" db="EMBL/GenBank/DDBJ databases">
        <authorList>
            <consortium name="ENA_rothamsted_submissions"/>
            <consortium name="culmorum"/>
            <person name="King R."/>
        </authorList>
    </citation>
    <scope>NUCLEOTIDE SEQUENCE</scope>
</reference>
<proteinExistence type="predicted"/>
<accession>A0A9N9S8B2</accession>
<evidence type="ECO:0000256" key="1">
    <source>
        <dbReference type="SAM" id="SignalP"/>
    </source>
</evidence>
<keyword evidence="1" id="KW-0732">Signal</keyword>
<protein>
    <submittedName>
        <fullName evidence="2">Uncharacterized protein</fullName>
    </submittedName>
</protein>
<evidence type="ECO:0000313" key="3">
    <source>
        <dbReference type="Proteomes" id="UP001153620"/>
    </source>
</evidence>
<dbReference type="AlphaFoldDB" id="A0A9N9S8B2"/>
<dbReference type="Proteomes" id="UP001153620">
    <property type="component" value="Chromosome 4"/>
</dbReference>